<feature type="transmembrane region" description="Helical" evidence="6">
    <location>
        <begin position="40"/>
        <end position="60"/>
    </location>
</feature>
<keyword evidence="5 6" id="KW-0472">Membrane</keyword>
<comment type="subcellular location">
    <subcellularLocation>
        <location evidence="1">Cell membrane</location>
        <topology evidence="1">Multi-pass membrane protein</topology>
    </subcellularLocation>
</comment>
<dbReference type="SUPFAM" id="SSF103473">
    <property type="entry name" value="MFS general substrate transporter"/>
    <property type="match status" value="1"/>
</dbReference>
<proteinExistence type="predicted"/>
<feature type="transmembrane region" description="Helical" evidence="6">
    <location>
        <begin position="367"/>
        <end position="385"/>
    </location>
</feature>
<feature type="transmembrane region" description="Helical" evidence="6">
    <location>
        <begin position="212"/>
        <end position="233"/>
    </location>
</feature>
<evidence type="ECO:0000256" key="6">
    <source>
        <dbReference type="SAM" id="Phobius"/>
    </source>
</evidence>
<feature type="transmembrane region" description="Helical" evidence="6">
    <location>
        <begin position="72"/>
        <end position="91"/>
    </location>
</feature>
<reference evidence="8 9" key="1">
    <citation type="journal article" date="2021" name="Genome Biol. Evol.">
        <title>Complete Genome Sequencing of a Novel Gloeobacter Species from a Waterfall Cave in Mexico.</title>
        <authorList>
            <person name="Saw J.H."/>
            <person name="Cardona T."/>
            <person name="Montejano G."/>
        </authorList>
    </citation>
    <scope>NUCLEOTIDE SEQUENCE [LARGE SCALE GENOMIC DNA]</scope>
    <source>
        <strain evidence="8">MG652769</strain>
    </source>
</reference>
<evidence type="ECO:0000259" key="7">
    <source>
        <dbReference type="PROSITE" id="PS50850"/>
    </source>
</evidence>
<feature type="domain" description="Major facilitator superfamily (MFS) profile" evidence="7">
    <location>
        <begin position="6"/>
        <end position="389"/>
    </location>
</feature>
<evidence type="ECO:0000256" key="3">
    <source>
        <dbReference type="ARBA" id="ARBA00022692"/>
    </source>
</evidence>
<sequence>MPKPSPLLFVLLTVFIDLVGGSLLVPVLPYLVERFRSDALTIGLLSSVFSVAQFLATPVLGSLSDRFGRRPVLIACVFGTAVSYFLFALAGNLWLMFVARIIAGATGGVIATAQAYIADVTPPEKRTQAFGLIGAAFGLGFILGPALGGALVTIDLNAPVYCAGCLALANTVLGYFTLGESLPPERRRAVGWRELNPLGQLARLALDTKIRALLAGFFIFNAVFAGFTSIFALSIRDRFGWGPELVVWLFAFIGVVATVVQGGLIRKLVPRFGEARLAQWGLALVALAFVLVAVSPSGGWLYLTQAVLALGVGLATPSLRGLISNSVADDEQGRVLGGSQSLVSLSQVLGPLVASVCYDYLGRLTPFWGGALVMLAAVGFVYANLQQQQSAPSPFK</sequence>
<keyword evidence="3 6" id="KW-0812">Transmembrane</keyword>
<evidence type="ECO:0000256" key="1">
    <source>
        <dbReference type="ARBA" id="ARBA00004651"/>
    </source>
</evidence>
<dbReference type="PANTHER" id="PTHR23504">
    <property type="entry name" value="MAJOR FACILITATOR SUPERFAMILY DOMAIN-CONTAINING PROTEIN 10"/>
    <property type="match status" value="1"/>
</dbReference>
<dbReference type="Proteomes" id="UP001054846">
    <property type="component" value="Chromosome"/>
</dbReference>
<dbReference type="InterPro" id="IPR036259">
    <property type="entry name" value="MFS_trans_sf"/>
</dbReference>
<dbReference type="InterPro" id="IPR020846">
    <property type="entry name" value="MFS_dom"/>
</dbReference>
<evidence type="ECO:0000313" key="8">
    <source>
        <dbReference type="EMBL" id="UFP92837.1"/>
    </source>
</evidence>
<evidence type="ECO:0000313" key="9">
    <source>
        <dbReference type="Proteomes" id="UP001054846"/>
    </source>
</evidence>
<dbReference type="PRINTS" id="PR01035">
    <property type="entry name" value="TCRTETA"/>
</dbReference>
<feature type="transmembrane region" description="Helical" evidence="6">
    <location>
        <begin position="7"/>
        <end position="28"/>
    </location>
</feature>
<dbReference type="PANTHER" id="PTHR23504:SF15">
    <property type="entry name" value="MAJOR FACILITATOR SUPERFAMILY (MFS) PROFILE DOMAIN-CONTAINING PROTEIN"/>
    <property type="match status" value="1"/>
</dbReference>
<organism evidence="8 9">
    <name type="scientific">Gloeobacter morelensis MG652769</name>
    <dbReference type="NCBI Taxonomy" id="2781736"/>
    <lineage>
        <taxon>Bacteria</taxon>
        <taxon>Bacillati</taxon>
        <taxon>Cyanobacteriota</taxon>
        <taxon>Cyanophyceae</taxon>
        <taxon>Gloeobacterales</taxon>
        <taxon>Gloeobacteraceae</taxon>
        <taxon>Gloeobacter</taxon>
        <taxon>Gloeobacter morelensis</taxon>
    </lineage>
</organism>
<feature type="transmembrane region" description="Helical" evidence="6">
    <location>
        <begin position="97"/>
        <end position="117"/>
    </location>
</feature>
<name>A0ABY3PGS2_9CYAN</name>
<dbReference type="InterPro" id="IPR001958">
    <property type="entry name" value="Tet-R_TetA/multi-R_MdtG-like"/>
</dbReference>
<dbReference type="Pfam" id="PF07690">
    <property type="entry name" value="MFS_1"/>
    <property type="match status" value="1"/>
</dbReference>
<keyword evidence="9" id="KW-1185">Reference proteome</keyword>
<dbReference type="Gene3D" id="1.20.1250.20">
    <property type="entry name" value="MFS general substrate transporter like domains"/>
    <property type="match status" value="1"/>
</dbReference>
<feature type="transmembrane region" description="Helical" evidence="6">
    <location>
        <begin position="245"/>
        <end position="265"/>
    </location>
</feature>
<evidence type="ECO:0000256" key="4">
    <source>
        <dbReference type="ARBA" id="ARBA00022989"/>
    </source>
</evidence>
<protein>
    <submittedName>
        <fullName evidence="8">MFS transporter</fullName>
    </submittedName>
</protein>
<dbReference type="PROSITE" id="PS50850">
    <property type="entry name" value="MFS"/>
    <property type="match status" value="1"/>
</dbReference>
<accession>A0ABY3PGS2</accession>
<feature type="transmembrane region" description="Helical" evidence="6">
    <location>
        <begin position="129"/>
        <end position="152"/>
    </location>
</feature>
<feature type="transmembrane region" description="Helical" evidence="6">
    <location>
        <begin position="277"/>
        <end position="294"/>
    </location>
</feature>
<keyword evidence="2" id="KW-0813">Transport</keyword>
<dbReference type="EMBL" id="CP063845">
    <property type="protein sequence ID" value="UFP92837.1"/>
    <property type="molecule type" value="Genomic_DNA"/>
</dbReference>
<evidence type="ECO:0000256" key="2">
    <source>
        <dbReference type="ARBA" id="ARBA00022448"/>
    </source>
</evidence>
<evidence type="ECO:0000256" key="5">
    <source>
        <dbReference type="ARBA" id="ARBA00023136"/>
    </source>
</evidence>
<dbReference type="InterPro" id="IPR011701">
    <property type="entry name" value="MFS"/>
</dbReference>
<feature type="transmembrane region" description="Helical" evidence="6">
    <location>
        <begin position="158"/>
        <end position="178"/>
    </location>
</feature>
<dbReference type="RefSeq" id="WP_230839831.1">
    <property type="nucleotide sequence ID" value="NZ_CP063845.1"/>
</dbReference>
<gene>
    <name evidence="8" type="ORF">ISF26_13485</name>
</gene>
<keyword evidence="4 6" id="KW-1133">Transmembrane helix</keyword>